<reference evidence="7" key="1">
    <citation type="journal article" date="2020" name="Stud. Mycol.">
        <title>101 Dothideomycetes genomes: a test case for predicting lifestyles and emergence of pathogens.</title>
        <authorList>
            <person name="Haridas S."/>
            <person name="Albert R."/>
            <person name="Binder M."/>
            <person name="Bloem J."/>
            <person name="Labutti K."/>
            <person name="Salamov A."/>
            <person name="Andreopoulos B."/>
            <person name="Baker S."/>
            <person name="Barry K."/>
            <person name="Bills G."/>
            <person name="Bluhm B."/>
            <person name="Cannon C."/>
            <person name="Castanera R."/>
            <person name="Culley D."/>
            <person name="Daum C."/>
            <person name="Ezra D."/>
            <person name="Gonzalez J."/>
            <person name="Henrissat B."/>
            <person name="Kuo A."/>
            <person name="Liang C."/>
            <person name="Lipzen A."/>
            <person name="Lutzoni F."/>
            <person name="Magnuson J."/>
            <person name="Mondo S."/>
            <person name="Nolan M."/>
            <person name="Ohm R."/>
            <person name="Pangilinan J."/>
            <person name="Park H.-J."/>
            <person name="Ramirez L."/>
            <person name="Alfaro M."/>
            <person name="Sun H."/>
            <person name="Tritt A."/>
            <person name="Yoshinaga Y."/>
            <person name="Zwiers L.-H."/>
            <person name="Turgeon B."/>
            <person name="Goodwin S."/>
            <person name="Spatafora J."/>
            <person name="Crous P."/>
            <person name="Grigoriev I."/>
        </authorList>
    </citation>
    <scope>NUCLEOTIDE SEQUENCE</scope>
    <source>
        <strain evidence="7">CBS 627.86</strain>
    </source>
</reference>
<accession>A0A6A5YHD9</accession>
<keyword evidence="3" id="KW-0732">Signal</keyword>
<keyword evidence="6" id="KW-0449">Lipoprotein</keyword>
<comment type="function">
    <text evidence="6">Splits internally a 1,3-beta-glucan molecule and transfers the newly generated reducing end (the donor) to the non-reducing end of another 1,3-beta-glucan molecule (the acceptor) forming a 1,3-beta linkage, resulting in the elongation of 1,3-beta-glucan chains in the cell wall.</text>
</comment>
<dbReference type="GO" id="GO:0005886">
    <property type="term" value="C:plasma membrane"/>
    <property type="evidence" value="ECO:0007669"/>
    <property type="project" value="UniProtKB-SubCell"/>
</dbReference>
<evidence type="ECO:0000256" key="4">
    <source>
        <dbReference type="ARBA" id="ARBA00023157"/>
    </source>
</evidence>
<dbReference type="InterPro" id="IPR017853">
    <property type="entry name" value="GH"/>
</dbReference>
<dbReference type="EC" id="2.4.1.-" evidence="6"/>
<keyword evidence="4" id="KW-1015">Disulfide bond</keyword>
<dbReference type="InterPro" id="IPR004886">
    <property type="entry name" value="Glucanosyltransferase"/>
</dbReference>
<protein>
    <recommendedName>
        <fullName evidence="6">1,3-beta-glucanosyltransferase</fullName>
        <ecNumber evidence="6">2.4.1.-</ecNumber>
    </recommendedName>
</protein>
<dbReference type="AlphaFoldDB" id="A0A6A5YHD9"/>
<evidence type="ECO:0000256" key="1">
    <source>
        <dbReference type="ARBA" id="ARBA00004609"/>
    </source>
</evidence>
<evidence type="ECO:0000256" key="6">
    <source>
        <dbReference type="RuleBase" id="RU361209"/>
    </source>
</evidence>
<evidence type="ECO:0000313" key="8">
    <source>
        <dbReference type="Proteomes" id="UP000799770"/>
    </source>
</evidence>
<evidence type="ECO:0000256" key="5">
    <source>
        <dbReference type="ARBA" id="ARBA00023180"/>
    </source>
</evidence>
<dbReference type="Pfam" id="PF03198">
    <property type="entry name" value="Glyco_hydro_72"/>
    <property type="match status" value="1"/>
</dbReference>
<keyword evidence="6" id="KW-0472">Membrane</keyword>
<evidence type="ECO:0000256" key="2">
    <source>
        <dbReference type="ARBA" id="ARBA00007528"/>
    </source>
</evidence>
<dbReference type="PANTHER" id="PTHR31468:SF2">
    <property type="entry name" value="1,3-BETA-GLUCANOSYLTRANSFERASE GAS1"/>
    <property type="match status" value="1"/>
</dbReference>
<dbReference type="GO" id="GO:0098552">
    <property type="term" value="C:side of membrane"/>
    <property type="evidence" value="ECO:0007669"/>
    <property type="project" value="UniProtKB-KW"/>
</dbReference>
<name>A0A6A5YHD9_9PLEO</name>
<evidence type="ECO:0000256" key="3">
    <source>
        <dbReference type="ARBA" id="ARBA00022729"/>
    </source>
</evidence>
<organism evidence="7 8">
    <name type="scientific">Lophiotrema nucula</name>
    <dbReference type="NCBI Taxonomy" id="690887"/>
    <lineage>
        <taxon>Eukaryota</taxon>
        <taxon>Fungi</taxon>
        <taxon>Dikarya</taxon>
        <taxon>Ascomycota</taxon>
        <taxon>Pezizomycotina</taxon>
        <taxon>Dothideomycetes</taxon>
        <taxon>Pleosporomycetidae</taxon>
        <taxon>Pleosporales</taxon>
        <taxon>Lophiotremataceae</taxon>
        <taxon>Lophiotrema</taxon>
    </lineage>
</organism>
<dbReference type="GO" id="GO:0042124">
    <property type="term" value="F:1,3-beta-glucanosyltransferase activity"/>
    <property type="evidence" value="ECO:0007669"/>
    <property type="project" value="TreeGrafter"/>
</dbReference>
<dbReference type="GO" id="GO:0031505">
    <property type="term" value="P:fungal-type cell wall organization"/>
    <property type="evidence" value="ECO:0007669"/>
    <property type="project" value="TreeGrafter"/>
</dbReference>
<keyword evidence="5" id="KW-0325">Glycoprotein</keyword>
<comment type="subcellular location">
    <subcellularLocation>
        <location evidence="1 6">Cell membrane</location>
        <topology evidence="1 6">Lipid-anchor</topology>
        <topology evidence="1 6">GPI-anchor</topology>
    </subcellularLocation>
</comment>
<dbReference type="OrthoDB" id="3796639at2759"/>
<gene>
    <name evidence="7" type="ORF">BDV96DRAFT_507834</name>
</gene>
<comment type="similarity">
    <text evidence="2 6">Belongs to the glycosyl hydrolase 72 family.</text>
</comment>
<feature type="non-terminal residue" evidence="7">
    <location>
        <position position="1"/>
    </location>
</feature>
<dbReference type="GO" id="GO:0071970">
    <property type="term" value="P:fungal-type cell wall (1-&gt;3)-beta-D-glucan biosynthetic process"/>
    <property type="evidence" value="ECO:0007669"/>
    <property type="project" value="TreeGrafter"/>
</dbReference>
<keyword evidence="6 7" id="KW-0808">Transferase</keyword>
<sequence length="258" mass="28725">FVFSNNGSRFIMRRVNYGSYPQGTSTDYLSDGLTCENYIQFLRDLNINTILVSYIDPRADHLSCMSNFANNDIYIMALLDGPAGQLDYVDGGWQRDLYATGIGTIDSLAGYSNTLGFAVGVFPLYDIATPNLPFCEAAVRDMKQYMLDRSYRAVPVGVLLQGYPNTFDPSGQEFVDETEDYLQCDSLSADFIGPFVFSTALYDNCKPQEHLDSLIARYSDAKLPTFISAIFCDERDYKELDTIYSSDGLNAFAGAMVA</sequence>
<dbReference type="EMBL" id="ML977362">
    <property type="protein sequence ID" value="KAF2106496.1"/>
    <property type="molecule type" value="Genomic_DNA"/>
</dbReference>
<dbReference type="PANTHER" id="PTHR31468">
    <property type="entry name" value="1,3-BETA-GLUCANOSYLTRANSFERASE GAS1"/>
    <property type="match status" value="1"/>
</dbReference>
<keyword evidence="8" id="KW-1185">Reference proteome</keyword>
<dbReference type="SUPFAM" id="SSF51445">
    <property type="entry name" value="(Trans)glycosidases"/>
    <property type="match status" value="1"/>
</dbReference>
<evidence type="ECO:0000313" key="7">
    <source>
        <dbReference type="EMBL" id="KAF2106496.1"/>
    </source>
</evidence>
<keyword evidence="6" id="KW-0336">GPI-anchor</keyword>
<proteinExistence type="inferred from homology"/>
<dbReference type="Gene3D" id="3.20.20.80">
    <property type="entry name" value="Glycosidases"/>
    <property type="match status" value="1"/>
</dbReference>
<dbReference type="Proteomes" id="UP000799770">
    <property type="component" value="Unassembled WGS sequence"/>
</dbReference>